<dbReference type="VEuPathDB" id="FungiDB:CDV56_105821"/>
<evidence type="ECO:0000313" key="3">
    <source>
        <dbReference type="Proteomes" id="UP000215305"/>
    </source>
</evidence>
<dbReference type="GeneID" id="38127795"/>
<proteinExistence type="predicted"/>
<comment type="caution">
    <text evidence="2">The sequence shown here is derived from an EMBL/GenBank/DDBJ whole genome shotgun (WGS) entry which is preliminary data.</text>
</comment>
<dbReference type="EMBL" id="NKHU02000218">
    <property type="protein sequence ID" value="RHZ47581.1"/>
    <property type="molecule type" value="Genomic_DNA"/>
</dbReference>
<sequence>MRSCVFRVVKVWGRMRKAEEEARRGARRGISGVKGGDGVGVLDGLVGGLEGQEAAAGGGLVSASARDVMDEDDVDMESDDED</sequence>
<evidence type="ECO:0000256" key="1">
    <source>
        <dbReference type="SAM" id="MobiDB-lite"/>
    </source>
</evidence>
<feature type="region of interest" description="Disordered" evidence="1">
    <location>
        <begin position="60"/>
        <end position="82"/>
    </location>
</feature>
<dbReference type="Proteomes" id="UP000215305">
    <property type="component" value="Unassembled WGS sequence"/>
</dbReference>
<reference evidence="2" key="1">
    <citation type="submission" date="2018-08" db="EMBL/GenBank/DDBJ databases">
        <title>Draft genome sequence of azole-resistant Aspergillus thermomutatus (Neosartorya pseudofischeri) strain HMR AF 39, isolated from a human nasal aspirate.</title>
        <authorList>
            <person name="Parent-Michaud M."/>
            <person name="Dufresne P.J."/>
            <person name="Fournier E."/>
            <person name="Martineau C."/>
            <person name="Moreira S."/>
            <person name="Perkins V."/>
            <person name="De Repentigny L."/>
            <person name="Dufresne S.F."/>
        </authorList>
    </citation>
    <scope>NUCLEOTIDE SEQUENCE [LARGE SCALE GENOMIC DNA]</scope>
    <source>
        <strain evidence="2">HMR AF 39</strain>
    </source>
</reference>
<gene>
    <name evidence="2" type="ORF">CDV56_105821</name>
</gene>
<evidence type="ECO:0000313" key="2">
    <source>
        <dbReference type="EMBL" id="RHZ47581.1"/>
    </source>
</evidence>
<protein>
    <submittedName>
        <fullName evidence="2">Uncharacterized protein</fullName>
    </submittedName>
</protein>
<dbReference type="STRING" id="41047.A0A397G9C7"/>
<feature type="compositionally biased region" description="Acidic residues" evidence="1">
    <location>
        <begin position="69"/>
        <end position="82"/>
    </location>
</feature>
<dbReference type="AlphaFoldDB" id="A0A397G9C7"/>
<keyword evidence="3" id="KW-1185">Reference proteome</keyword>
<organism evidence="2 3">
    <name type="scientific">Aspergillus thermomutatus</name>
    <name type="common">Neosartorya pseudofischeri</name>
    <dbReference type="NCBI Taxonomy" id="41047"/>
    <lineage>
        <taxon>Eukaryota</taxon>
        <taxon>Fungi</taxon>
        <taxon>Dikarya</taxon>
        <taxon>Ascomycota</taxon>
        <taxon>Pezizomycotina</taxon>
        <taxon>Eurotiomycetes</taxon>
        <taxon>Eurotiomycetidae</taxon>
        <taxon>Eurotiales</taxon>
        <taxon>Aspergillaceae</taxon>
        <taxon>Aspergillus</taxon>
        <taxon>Aspergillus subgen. Fumigati</taxon>
    </lineage>
</organism>
<accession>A0A397G9C7</accession>
<name>A0A397G9C7_ASPTH</name>
<dbReference type="RefSeq" id="XP_026611641.1">
    <property type="nucleotide sequence ID" value="XM_026759440.1"/>
</dbReference>